<accession>K1QXT9</accession>
<evidence type="ECO:0000256" key="1">
    <source>
        <dbReference type="SAM" id="MobiDB-lite"/>
    </source>
</evidence>
<feature type="compositionally biased region" description="Low complexity" evidence="1">
    <location>
        <begin position="9"/>
        <end position="28"/>
    </location>
</feature>
<sequence length="206" mass="20165">MGPNPSVRPNMNNGNQQPPSNNQFGGQPMVNPNIMPSNPNPQPQPPAPQPNPQPPAQPNPPQPQPPTEDLNLNSIFGGGGDTPDLSSIFAGMGGGAPPGGSGPSGGAGGMPDLSAILDGPAGGDISKMLGGKGIDMNQMAGMMNSPQGQQMMSKVKDMMSGPQGGQLMNAAMGMLQNGGLDGVLSGLGGGGGGGGLGALAGLLGKK</sequence>
<dbReference type="EMBL" id="JH817877">
    <property type="protein sequence ID" value="EKC33755.1"/>
    <property type="molecule type" value="Genomic_DNA"/>
</dbReference>
<proteinExistence type="predicted"/>
<gene>
    <name evidence="2" type="ORF">CGI_10023289</name>
</gene>
<dbReference type="AlphaFoldDB" id="K1QXT9"/>
<protein>
    <submittedName>
        <fullName evidence="2">Uncharacterized protein</fullName>
    </submittedName>
</protein>
<feature type="compositionally biased region" description="Gly residues" evidence="1">
    <location>
        <begin position="91"/>
        <end position="109"/>
    </location>
</feature>
<name>K1QXT9_MAGGI</name>
<dbReference type="HOGENOM" id="CLU_1333091_0_0_1"/>
<dbReference type="InParanoid" id="K1QXT9"/>
<organism evidence="2">
    <name type="scientific">Magallana gigas</name>
    <name type="common">Pacific oyster</name>
    <name type="synonym">Crassostrea gigas</name>
    <dbReference type="NCBI Taxonomy" id="29159"/>
    <lineage>
        <taxon>Eukaryota</taxon>
        <taxon>Metazoa</taxon>
        <taxon>Spiralia</taxon>
        <taxon>Lophotrochozoa</taxon>
        <taxon>Mollusca</taxon>
        <taxon>Bivalvia</taxon>
        <taxon>Autobranchia</taxon>
        <taxon>Pteriomorphia</taxon>
        <taxon>Ostreida</taxon>
        <taxon>Ostreoidea</taxon>
        <taxon>Ostreidae</taxon>
        <taxon>Magallana</taxon>
    </lineage>
</organism>
<reference evidence="2" key="1">
    <citation type="journal article" date="2012" name="Nature">
        <title>The oyster genome reveals stress adaptation and complexity of shell formation.</title>
        <authorList>
            <person name="Zhang G."/>
            <person name="Fang X."/>
            <person name="Guo X."/>
            <person name="Li L."/>
            <person name="Luo R."/>
            <person name="Xu F."/>
            <person name="Yang P."/>
            <person name="Zhang L."/>
            <person name="Wang X."/>
            <person name="Qi H."/>
            <person name="Xiong Z."/>
            <person name="Que H."/>
            <person name="Xie Y."/>
            <person name="Holland P.W."/>
            <person name="Paps J."/>
            <person name="Zhu Y."/>
            <person name="Wu F."/>
            <person name="Chen Y."/>
            <person name="Wang J."/>
            <person name="Peng C."/>
            <person name="Meng J."/>
            <person name="Yang L."/>
            <person name="Liu J."/>
            <person name="Wen B."/>
            <person name="Zhang N."/>
            <person name="Huang Z."/>
            <person name="Zhu Q."/>
            <person name="Feng Y."/>
            <person name="Mount A."/>
            <person name="Hedgecock D."/>
            <person name="Xu Z."/>
            <person name="Liu Y."/>
            <person name="Domazet-Loso T."/>
            <person name="Du Y."/>
            <person name="Sun X."/>
            <person name="Zhang S."/>
            <person name="Liu B."/>
            <person name="Cheng P."/>
            <person name="Jiang X."/>
            <person name="Li J."/>
            <person name="Fan D."/>
            <person name="Wang W."/>
            <person name="Fu W."/>
            <person name="Wang T."/>
            <person name="Wang B."/>
            <person name="Zhang J."/>
            <person name="Peng Z."/>
            <person name="Li Y."/>
            <person name="Li N."/>
            <person name="Wang J."/>
            <person name="Chen M."/>
            <person name="He Y."/>
            <person name="Tan F."/>
            <person name="Song X."/>
            <person name="Zheng Q."/>
            <person name="Huang R."/>
            <person name="Yang H."/>
            <person name="Du X."/>
            <person name="Chen L."/>
            <person name="Yang M."/>
            <person name="Gaffney P.M."/>
            <person name="Wang S."/>
            <person name="Luo L."/>
            <person name="She Z."/>
            <person name="Ming Y."/>
            <person name="Huang W."/>
            <person name="Zhang S."/>
            <person name="Huang B."/>
            <person name="Zhang Y."/>
            <person name="Qu T."/>
            <person name="Ni P."/>
            <person name="Miao G."/>
            <person name="Wang J."/>
            <person name="Wang Q."/>
            <person name="Steinberg C.E."/>
            <person name="Wang H."/>
            <person name="Li N."/>
            <person name="Qian L."/>
            <person name="Zhang G."/>
            <person name="Li Y."/>
            <person name="Yang H."/>
            <person name="Liu X."/>
            <person name="Wang J."/>
            <person name="Yin Y."/>
            <person name="Wang J."/>
        </authorList>
    </citation>
    <scope>NUCLEOTIDE SEQUENCE [LARGE SCALE GENOMIC DNA]</scope>
    <source>
        <strain evidence="2">05x7-T-G4-1.051#20</strain>
    </source>
</reference>
<evidence type="ECO:0000313" key="2">
    <source>
        <dbReference type="EMBL" id="EKC33755.1"/>
    </source>
</evidence>
<feature type="region of interest" description="Disordered" evidence="1">
    <location>
        <begin position="1"/>
        <end position="121"/>
    </location>
</feature>
<feature type="compositionally biased region" description="Pro residues" evidence="1">
    <location>
        <begin position="38"/>
        <end position="66"/>
    </location>
</feature>